<feature type="signal peptide" evidence="1">
    <location>
        <begin position="1"/>
        <end position="21"/>
    </location>
</feature>
<dbReference type="PANTHER" id="PTHR42852:SF17">
    <property type="entry name" value="THIOREDOXIN-LIKE PROTEIN HI_1115"/>
    <property type="match status" value="1"/>
</dbReference>
<evidence type="ECO:0000259" key="2">
    <source>
        <dbReference type="PROSITE" id="PS51352"/>
    </source>
</evidence>
<dbReference type="PANTHER" id="PTHR42852">
    <property type="entry name" value="THIOL:DISULFIDE INTERCHANGE PROTEIN DSBE"/>
    <property type="match status" value="1"/>
</dbReference>
<dbReference type="Pfam" id="PF08534">
    <property type="entry name" value="Redoxin"/>
    <property type="match status" value="1"/>
</dbReference>
<reference evidence="3 4" key="1">
    <citation type="submission" date="2017-12" db="EMBL/GenBank/DDBJ databases">
        <title>The draft genome sequence of Brumimicrobium saltpan LHR20.</title>
        <authorList>
            <person name="Do Z.-J."/>
            <person name="Luo H.-R."/>
        </authorList>
    </citation>
    <scope>NUCLEOTIDE SEQUENCE [LARGE SCALE GENOMIC DNA]</scope>
    <source>
        <strain evidence="3 4">LHR20</strain>
    </source>
</reference>
<dbReference type="AlphaFoldDB" id="A0A2I0R6T9"/>
<dbReference type="Gene3D" id="3.40.30.10">
    <property type="entry name" value="Glutaredoxin"/>
    <property type="match status" value="1"/>
</dbReference>
<dbReference type="Proteomes" id="UP000236654">
    <property type="component" value="Unassembled WGS sequence"/>
</dbReference>
<evidence type="ECO:0000313" key="3">
    <source>
        <dbReference type="EMBL" id="PKR82090.1"/>
    </source>
</evidence>
<proteinExistence type="predicted"/>
<dbReference type="GO" id="GO:0016491">
    <property type="term" value="F:oxidoreductase activity"/>
    <property type="evidence" value="ECO:0007669"/>
    <property type="project" value="InterPro"/>
</dbReference>
<dbReference type="CDD" id="cd02966">
    <property type="entry name" value="TlpA_like_family"/>
    <property type="match status" value="1"/>
</dbReference>
<dbReference type="InterPro" id="IPR050553">
    <property type="entry name" value="Thioredoxin_ResA/DsbE_sf"/>
</dbReference>
<dbReference type="RefSeq" id="WP_101333236.1">
    <property type="nucleotide sequence ID" value="NZ_PJNI01000001.1"/>
</dbReference>
<keyword evidence="4" id="KW-1185">Reference proteome</keyword>
<name>A0A2I0R6T9_9FLAO</name>
<feature type="chain" id="PRO_5014175055" evidence="1">
    <location>
        <begin position="22"/>
        <end position="405"/>
    </location>
</feature>
<sequence length="405" mass="47030">MKNCNIYICLFFLSLIFPFQAQNLKEGHWYGDFKLQEKHQLFFHFSVDGMQNMTIHNDKENVEMQSFEKVNDSIRVYFSSFPNYLIFKINKDNPHKIKGFFVNPARKSNGRVAFIAEYFGKEVENLPNNQSTHKNIAGKWQTTFNAETNNAYPAIGIFKQNEDLIRGTFLTETGDYRFLSGRIIDNQLRLSSFDGSHVFLFKATLKNDTLKGEFLSGNHWKTNWIAARNDDFKLKSPDSLTYMVKDDFEFNFKTLENKDYIFPNKELKNKVVIVQILGTWCSNCLDETRFYKELYDEYHSEGLEIIGVAYEYPKTFEGKIKRVKQFSNQKDIVYPILIGGNASKAESSADFHMFNSISSFPTSVFLNKNGEVVKIHTGFNGPGTGEIYEEYKKKTKALIEKLLKE</sequence>
<comment type="caution">
    <text evidence="3">The sequence shown here is derived from an EMBL/GenBank/DDBJ whole genome shotgun (WGS) entry which is preliminary data.</text>
</comment>
<protein>
    <submittedName>
        <fullName evidence="3">TlpA family protein disulfide reductase</fullName>
    </submittedName>
</protein>
<gene>
    <name evidence="3" type="ORF">CW751_01770</name>
</gene>
<dbReference type="OrthoDB" id="616241at2"/>
<dbReference type="SUPFAM" id="SSF52833">
    <property type="entry name" value="Thioredoxin-like"/>
    <property type="match status" value="1"/>
</dbReference>
<evidence type="ECO:0000256" key="1">
    <source>
        <dbReference type="SAM" id="SignalP"/>
    </source>
</evidence>
<evidence type="ECO:0000313" key="4">
    <source>
        <dbReference type="Proteomes" id="UP000236654"/>
    </source>
</evidence>
<dbReference type="EMBL" id="PJNI01000001">
    <property type="protein sequence ID" value="PKR82090.1"/>
    <property type="molecule type" value="Genomic_DNA"/>
</dbReference>
<organism evidence="3 4">
    <name type="scientific">Brumimicrobium salinarum</name>
    <dbReference type="NCBI Taxonomy" id="2058658"/>
    <lineage>
        <taxon>Bacteria</taxon>
        <taxon>Pseudomonadati</taxon>
        <taxon>Bacteroidota</taxon>
        <taxon>Flavobacteriia</taxon>
        <taxon>Flavobacteriales</taxon>
        <taxon>Crocinitomicaceae</taxon>
        <taxon>Brumimicrobium</taxon>
    </lineage>
</organism>
<dbReference type="PROSITE" id="PS51352">
    <property type="entry name" value="THIOREDOXIN_2"/>
    <property type="match status" value="1"/>
</dbReference>
<dbReference type="InterPro" id="IPR036249">
    <property type="entry name" value="Thioredoxin-like_sf"/>
</dbReference>
<accession>A0A2I0R6T9</accession>
<dbReference type="InterPro" id="IPR013740">
    <property type="entry name" value="Redoxin"/>
</dbReference>
<feature type="domain" description="Thioredoxin" evidence="2">
    <location>
        <begin position="239"/>
        <end position="404"/>
    </location>
</feature>
<keyword evidence="1" id="KW-0732">Signal</keyword>
<dbReference type="InterPro" id="IPR013766">
    <property type="entry name" value="Thioredoxin_domain"/>
</dbReference>